<dbReference type="EMBL" id="CP119180">
    <property type="protein sequence ID" value="WOB79929.1"/>
    <property type="molecule type" value="Genomic_DNA"/>
</dbReference>
<reference evidence="1" key="1">
    <citation type="submission" date="2023-03" db="EMBL/GenBank/DDBJ databases">
        <title>Genome sequence of Brevundimonas nasdae SJTX8.</title>
        <authorList>
            <person name="Liang R."/>
        </authorList>
    </citation>
    <scope>NUCLEOTIDE SEQUENCE</scope>
    <source>
        <strain evidence="1">X8</strain>
    </source>
</reference>
<evidence type="ECO:0000313" key="2">
    <source>
        <dbReference type="Proteomes" id="UP001302493"/>
    </source>
</evidence>
<accession>A0ACD4VR70</accession>
<gene>
    <name evidence="1" type="primary">copC</name>
    <name evidence="1" type="ORF">PZA08_07075</name>
</gene>
<organism evidence="1 2">
    <name type="scientific">Brevundimonas nasdae</name>
    <dbReference type="NCBI Taxonomy" id="172043"/>
    <lineage>
        <taxon>Bacteria</taxon>
        <taxon>Pseudomonadati</taxon>
        <taxon>Pseudomonadota</taxon>
        <taxon>Alphaproteobacteria</taxon>
        <taxon>Caulobacterales</taxon>
        <taxon>Caulobacteraceae</taxon>
        <taxon>Brevundimonas</taxon>
    </lineage>
</organism>
<sequence length="120" mass="12262">MRFNRFVPAFAAAAAVVMTAGTVSAHARLVSSTPAANATVAAPRSIALTFSERMVPAFSTLEVVNAAGAKAAVSATVSEDGRSITGALARPLAAGSYTVNWQIASSDGHRMTGSYAFTVR</sequence>
<protein>
    <submittedName>
        <fullName evidence="1">Copper homeostasis periplasmic binding protein CopC</fullName>
    </submittedName>
</protein>
<keyword evidence="2" id="KW-1185">Reference proteome</keyword>
<dbReference type="Proteomes" id="UP001302493">
    <property type="component" value="Chromosome"/>
</dbReference>
<name>A0ACD4VR70_9CAUL</name>
<evidence type="ECO:0000313" key="1">
    <source>
        <dbReference type="EMBL" id="WOB79929.1"/>
    </source>
</evidence>
<proteinExistence type="predicted"/>